<dbReference type="RefSeq" id="WP_368502806.1">
    <property type="nucleotide sequence ID" value="NZ_CP162550.1"/>
</dbReference>
<keyword evidence="1" id="KW-0614">Plasmid</keyword>
<reference evidence="1" key="1">
    <citation type="submission" date="2024-07" db="EMBL/GenBank/DDBJ databases">
        <title>Identification and characteristics of an arsenic-resistant bacterial isolate, which belongs to a novel species.</title>
        <authorList>
            <person name="Juszczyk A."/>
            <person name="Kowalczyk A."/>
            <person name="Was K."/>
            <person name="Kosowicz W."/>
            <person name="Budzyn A."/>
            <person name="Latowski D."/>
        </authorList>
    </citation>
    <scope>NUCLEOTIDE SEQUENCE</scope>
    <source>
        <strain evidence="1">As8PL</strain>
        <plasmid evidence="1">unnamed</plasmid>
    </source>
</reference>
<dbReference type="AlphaFoldDB" id="A0AB39BNC4"/>
<evidence type="ECO:0000313" key="1">
    <source>
        <dbReference type="EMBL" id="XDI35192.1"/>
    </source>
</evidence>
<dbReference type="EMBL" id="CP162550">
    <property type="protein sequence ID" value="XDI35192.1"/>
    <property type="molecule type" value="Genomic_DNA"/>
</dbReference>
<proteinExistence type="predicted"/>
<accession>A0AB39BNC4</accession>
<protein>
    <submittedName>
        <fullName evidence="1">YolD-like family protein</fullName>
    </submittedName>
</protein>
<organism evidence="1">
    <name type="scientific">Alkalihalophilus sp. As8PL</name>
    <dbReference type="NCBI Taxonomy" id="3237103"/>
    <lineage>
        <taxon>Bacteria</taxon>
        <taxon>Bacillati</taxon>
        <taxon>Bacillota</taxon>
        <taxon>Bacilli</taxon>
        <taxon>Bacillales</taxon>
        <taxon>Bacillaceae</taxon>
        <taxon>Alkalihalophilus</taxon>
    </lineage>
</organism>
<geneLocation type="plasmid" evidence="1">
    <name>unnamed</name>
</geneLocation>
<sequence>MQYRGMIKWTQMAIPEHLEMIRKERKEKRKPSKPQLDQHQLSEIGYVIEEKKCMQNLLLSIIGT</sequence>
<dbReference type="InterPro" id="IPR014962">
    <property type="entry name" value="YolD"/>
</dbReference>
<dbReference type="Pfam" id="PF08863">
    <property type="entry name" value="YolD"/>
    <property type="match status" value="1"/>
</dbReference>
<gene>
    <name evidence="1" type="ORF">AB3N04_00280</name>
</gene>
<name>A0AB39BNC4_9BACI</name>